<comment type="caution">
    <text evidence="1">The sequence shown here is derived from an EMBL/GenBank/DDBJ whole genome shotgun (WGS) entry which is preliminary data.</text>
</comment>
<organism evidence="1 2">
    <name type="scientific">Owenia fusiformis</name>
    <name type="common">Polychaete worm</name>
    <dbReference type="NCBI Taxonomy" id="6347"/>
    <lineage>
        <taxon>Eukaryota</taxon>
        <taxon>Metazoa</taxon>
        <taxon>Spiralia</taxon>
        <taxon>Lophotrochozoa</taxon>
        <taxon>Annelida</taxon>
        <taxon>Polychaeta</taxon>
        <taxon>Sedentaria</taxon>
        <taxon>Canalipalpata</taxon>
        <taxon>Sabellida</taxon>
        <taxon>Oweniida</taxon>
        <taxon>Oweniidae</taxon>
        <taxon>Owenia</taxon>
    </lineage>
</organism>
<dbReference type="Gene3D" id="3.40.33.10">
    <property type="entry name" value="CAP"/>
    <property type="match status" value="1"/>
</dbReference>
<gene>
    <name evidence="1" type="ORF">OFUS_LOCUS23538</name>
</gene>
<dbReference type="Pfam" id="PF00188">
    <property type="entry name" value="CAP"/>
    <property type="match status" value="1"/>
</dbReference>
<dbReference type="SMART" id="SM00198">
    <property type="entry name" value="SCP"/>
    <property type="match status" value="1"/>
</dbReference>
<name>A0A8J1XJ17_OWEFU</name>
<reference evidence="1" key="1">
    <citation type="submission" date="2022-03" db="EMBL/GenBank/DDBJ databases">
        <authorList>
            <person name="Martin C."/>
        </authorList>
    </citation>
    <scope>NUCLEOTIDE SEQUENCE</scope>
</reference>
<dbReference type="OrthoDB" id="43654at2759"/>
<dbReference type="PRINTS" id="PR00837">
    <property type="entry name" value="V5TPXLIKE"/>
</dbReference>
<protein>
    <submittedName>
        <fullName evidence="1">Uncharacterized protein</fullName>
    </submittedName>
</protein>
<dbReference type="SUPFAM" id="SSF55797">
    <property type="entry name" value="PR-1-like"/>
    <property type="match status" value="1"/>
</dbReference>
<evidence type="ECO:0000313" key="1">
    <source>
        <dbReference type="EMBL" id="CAH1799536.1"/>
    </source>
</evidence>
<proteinExistence type="predicted"/>
<accession>A0A8J1XJ17</accession>
<dbReference type="InterPro" id="IPR014044">
    <property type="entry name" value="CAP_dom"/>
</dbReference>
<dbReference type="PANTHER" id="PTHR10334">
    <property type="entry name" value="CYSTEINE-RICH SECRETORY PROTEIN-RELATED"/>
    <property type="match status" value="1"/>
</dbReference>
<keyword evidence="2" id="KW-1185">Reference proteome</keyword>
<dbReference type="InterPro" id="IPR001283">
    <property type="entry name" value="CRISP-related"/>
</dbReference>
<feature type="non-terminal residue" evidence="1">
    <location>
        <position position="1"/>
    </location>
</feature>
<sequence length="124" mass="13463">QAWADDVAARKRFGSSDPSNPAFRTGGENLYLSYVTRGLLPPPPAQCASAVKAWYDQISDYDYANPGFNDTTKSFTQVVWQNSIQVGCGSSSYENTVRISVTFCQYTPAGNVIGQVADQVKPLA</sequence>
<dbReference type="Proteomes" id="UP000749559">
    <property type="component" value="Unassembled WGS sequence"/>
</dbReference>
<evidence type="ECO:0000313" key="2">
    <source>
        <dbReference type="Proteomes" id="UP000749559"/>
    </source>
</evidence>
<dbReference type="InterPro" id="IPR035940">
    <property type="entry name" value="CAP_sf"/>
</dbReference>
<dbReference type="EMBL" id="CAIIXF020000011">
    <property type="protein sequence ID" value="CAH1799536.1"/>
    <property type="molecule type" value="Genomic_DNA"/>
</dbReference>
<dbReference type="AlphaFoldDB" id="A0A8J1XJ17"/>